<accession>A0A5M3Z802</accession>
<sequence>MERSKSALAHSSSYGQACTQCYKAKCRCVRTPSGDTCERCIRLKKRCEPSESVRRRNAQSTQTAKVSDRRIARLEDKMESLLSAMQSFIGTTASSASSANVIQPQQLNCDGLPSSTSYSNSSLVTPASSTLGFSEGQAFATDSLTTVSPSSNQNPIFLSQPYLPSTPAPSPNHADERLHFFRTRMLPSFPFIDLTPDMTSWYLRQNRPFLFQAIHTVTTFSTQERLTQVEELKRLLFTSALLKVQSNIDLLLGLLTYLAWSTDPFLGRADLVSRLMMLAISLVYDLRLFKPSSPDVQLMMAITQGRADDSGQNHTDETPYGLLERQRAVLACFILSSNISSHLGRQDALRWTPQMEEALRVLTISEACPSDRLFVAQVRLQLLKQRSDEARQQDEARTGTAPAAASAPRLLYLKTLRRELQELRASFPPDLHQIDVLNTHAQYVELYINQLAYSISQDSLPLDLAGRMGTGSQLGFQRLECLWQSVENIKSWLDNFYKIPCSKLVGQPFHFWSQMILTITLLKYLTTLKDPDWDCQAVRNTVHLISTMDCMLQKLDLSSKEPELQCNDHLLKFLSKLLSRCRVWAEARWNIASQMQDGDARQCRSANPDTSSHNYYIPDLDQMVFMQSMDLGDDQWFENVLGMPTMFY</sequence>
<keyword evidence="8" id="KW-1185">Reference proteome</keyword>
<dbReference type="OrthoDB" id="1600564at2759"/>
<keyword evidence="4" id="KW-0238">DNA-binding</keyword>
<evidence type="ECO:0000256" key="6">
    <source>
        <dbReference type="ARBA" id="ARBA00023242"/>
    </source>
</evidence>
<dbReference type="InterPro" id="IPR036864">
    <property type="entry name" value="Zn2-C6_fun-type_DNA-bd_sf"/>
</dbReference>
<dbReference type="GO" id="GO:0000981">
    <property type="term" value="F:DNA-binding transcription factor activity, RNA polymerase II-specific"/>
    <property type="evidence" value="ECO:0007669"/>
    <property type="project" value="InterPro"/>
</dbReference>
<dbReference type="GO" id="GO:0008270">
    <property type="term" value="F:zinc ion binding"/>
    <property type="evidence" value="ECO:0007669"/>
    <property type="project" value="InterPro"/>
</dbReference>
<dbReference type="Proteomes" id="UP000452235">
    <property type="component" value="Unassembled WGS sequence"/>
</dbReference>
<proteinExistence type="predicted"/>
<evidence type="ECO:0000256" key="4">
    <source>
        <dbReference type="ARBA" id="ARBA00023125"/>
    </source>
</evidence>
<name>A0A5M3Z802_ASPTE</name>
<dbReference type="PANTHER" id="PTHR31845:SF18">
    <property type="entry name" value="ZN(II)2CYS6 TRANSCRIPTION FACTOR (EUROFUNG)"/>
    <property type="match status" value="1"/>
</dbReference>
<dbReference type="SUPFAM" id="SSF57701">
    <property type="entry name" value="Zn2/Cys6 DNA-binding domain"/>
    <property type="match status" value="1"/>
</dbReference>
<dbReference type="Gene3D" id="4.10.240.10">
    <property type="entry name" value="Zn(2)-C6 fungal-type DNA-binding domain"/>
    <property type="match status" value="1"/>
</dbReference>
<dbReference type="VEuPathDB" id="FungiDB:ATEG_07667"/>
<keyword evidence="5" id="KW-0804">Transcription</keyword>
<evidence type="ECO:0000313" key="8">
    <source>
        <dbReference type="Proteomes" id="UP000452235"/>
    </source>
</evidence>
<comment type="subcellular location">
    <subcellularLocation>
        <location evidence="1">Nucleus</location>
    </subcellularLocation>
</comment>
<dbReference type="AlphaFoldDB" id="A0A5M3Z802"/>
<reference evidence="7 8" key="1">
    <citation type="submission" date="2020-01" db="EMBL/GenBank/DDBJ databases">
        <title>Aspergillus terreus IFO 6365 whole genome shotgun sequence.</title>
        <authorList>
            <person name="Kanamasa S."/>
            <person name="Takahashi H."/>
        </authorList>
    </citation>
    <scope>NUCLEOTIDE SEQUENCE [LARGE SCALE GENOMIC DNA]</scope>
    <source>
        <strain evidence="7 8">IFO 6365</strain>
    </source>
</reference>
<evidence type="ECO:0000256" key="3">
    <source>
        <dbReference type="ARBA" id="ARBA00023015"/>
    </source>
</evidence>
<organism evidence="7 8">
    <name type="scientific">Aspergillus terreus</name>
    <dbReference type="NCBI Taxonomy" id="33178"/>
    <lineage>
        <taxon>Eukaryota</taxon>
        <taxon>Fungi</taxon>
        <taxon>Dikarya</taxon>
        <taxon>Ascomycota</taxon>
        <taxon>Pezizomycotina</taxon>
        <taxon>Eurotiomycetes</taxon>
        <taxon>Eurotiomycetidae</taxon>
        <taxon>Eurotiales</taxon>
        <taxon>Aspergillaceae</taxon>
        <taxon>Aspergillus</taxon>
        <taxon>Aspergillus subgen. Circumdati</taxon>
    </lineage>
</organism>
<evidence type="ECO:0000256" key="2">
    <source>
        <dbReference type="ARBA" id="ARBA00022833"/>
    </source>
</evidence>
<comment type="caution">
    <text evidence="7">The sequence shown here is derived from an EMBL/GenBank/DDBJ whole genome shotgun (WGS) entry which is preliminary data.</text>
</comment>
<dbReference type="CDD" id="cd12148">
    <property type="entry name" value="fungal_TF_MHR"/>
    <property type="match status" value="1"/>
</dbReference>
<keyword evidence="6" id="KW-0539">Nucleus</keyword>
<protein>
    <submittedName>
        <fullName evidence="7">C6 transcription factor</fullName>
    </submittedName>
</protein>
<dbReference type="PANTHER" id="PTHR31845">
    <property type="entry name" value="FINGER DOMAIN PROTEIN, PUTATIVE-RELATED"/>
    <property type="match status" value="1"/>
</dbReference>
<evidence type="ECO:0000256" key="5">
    <source>
        <dbReference type="ARBA" id="ARBA00023163"/>
    </source>
</evidence>
<dbReference type="InterPro" id="IPR051089">
    <property type="entry name" value="prtT"/>
</dbReference>
<dbReference type="GO" id="GO:0000976">
    <property type="term" value="F:transcription cis-regulatory region binding"/>
    <property type="evidence" value="ECO:0007669"/>
    <property type="project" value="TreeGrafter"/>
</dbReference>
<keyword evidence="3" id="KW-0805">Transcription regulation</keyword>
<dbReference type="GO" id="GO:0005634">
    <property type="term" value="C:nucleus"/>
    <property type="evidence" value="ECO:0007669"/>
    <property type="project" value="UniProtKB-SubCell"/>
</dbReference>
<evidence type="ECO:0000256" key="1">
    <source>
        <dbReference type="ARBA" id="ARBA00004123"/>
    </source>
</evidence>
<dbReference type="EMBL" id="BLJY01000009">
    <property type="protein sequence ID" value="GFF18926.1"/>
    <property type="molecule type" value="Genomic_DNA"/>
</dbReference>
<gene>
    <name evidence="7" type="ORF">ATEIFO6365_0009028900</name>
</gene>
<evidence type="ECO:0000313" key="7">
    <source>
        <dbReference type="EMBL" id="GFF18926.1"/>
    </source>
</evidence>
<keyword evidence="2" id="KW-0862">Zinc</keyword>